<accession>A0ABU4PIC3</accession>
<proteinExistence type="predicted"/>
<protein>
    <submittedName>
        <fullName evidence="3">Uncharacterized protein</fullName>
    </submittedName>
</protein>
<gene>
    <name evidence="3" type="ORF">SIL82_02765</name>
</gene>
<evidence type="ECO:0000313" key="4">
    <source>
        <dbReference type="Proteomes" id="UP001279660"/>
    </source>
</evidence>
<reference evidence="3 4" key="1">
    <citation type="submission" date="2023-11" db="EMBL/GenBank/DDBJ databases">
        <title>MicrobeMod: A computational toolkit for identifying prokaryotic methylation and restriction-modification with nanopore sequencing.</title>
        <authorList>
            <person name="Crits-Christoph A."/>
            <person name="Kang S.C."/>
            <person name="Lee H."/>
            <person name="Ostrov N."/>
        </authorList>
    </citation>
    <scope>NUCLEOTIDE SEQUENCE [LARGE SCALE GENOMIC DNA]</scope>
    <source>
        <strain evidence="3 4">ATCC 14820</strain>
    </source>
</reference>
<name>A0ABU4PIC3_9SPHN</name>
<comment type="caution">
    <text evidence="3">The sequence shown here is derived from an EMBL/GenBank/DDBJ whole genome shotgun (WGS) entry which is preliminary data.</text>
</comment>
<keyword evidence="2" id="KW-0732">Signal</keyword>
<dbReference type="Proteomes" id="UP001279660">
    <property type="component" value="Unassembled WGS sequence"/>
</dbReference>
<organism evidence="3 4">
    <name type="scientific">Sphingomonas echinoides</name>
    <dbReference type="NCBI Taxonomy" id="59803"/>
    <lineage>
        <taxon>Bacteria</taxon>
        <taxon>Pseudomonadati</taxon>
        <taxon>Pseudomonadota</taxon>
        <taxon>Alphaproteobacteria</taxon>
        <taxon>Sphingomonadales</taxon>
        <taxon>Sphingomonadaceae</taxon>
        <taxon>Sphingomonas</taxon>
    </lineage>
</organism>
<feature type="chain" id="PRO_5045568127" evidence="2">
    <location>
        <begin position="24"/>
        <end position="116"/>
    </location>
</feature>
<dbReference type="RefSeq" id="WP_081988561.1">
    <property type="nucleotide sequence ID" value="NZ_JAWXXV010000001.1"/>
</dbReference>
<feature type="region of interest" description="Disordered" evidence="1">
    <location>
        <begin position="97"/>
        <end position="116"/>
    </location>
</feature>
<feature type="signal peptide" evidence="2">
    <location>
        <begin position="1"/>
        <end position="23"/>
    </location>
</feature>
<dbReference type="EMBL" id="JAWXXV010000001">
    <property type="protein sequence ID" value="MDX5983169.1"/>
    <property type="molecule type" value="Genomic_DNA"/>
</dbReference>
<evidence type="ECO:0000313" key="3">
    <source>
        <dbReference type="EMBL" id="MDX5983169.1"/>
    </source>
</evidence>
<keyword evidence="4" id="KW-1185">Reference proteome</keyword>
<evidence type="ECO:0000256" key="1">
    <source>
        <dbReference type="SAM" id="MobiDB-lite"/>
    </source>
</evidence>
<sequence>MRRLLNILAYLTIALSLGTTATAHVLERPDVSASSHEARVDEVALGHVPGDADQVPSDSDKGYPHHHGGCHGDHVAAPVKATNAALTRDLRVAPVFASHSMRPLSTADPALRPPQA</sequence>
<feature type="region of interest" description="Disordered" evidence="1">
    <location>
        <begin position="45"/>
        <end position="76"/>
    </location>
</feature>
<evidence type="ECO:0000256" key="2">
    <source>
        <dbReference type="SAM" id="SignalP"/>
    </source>
</evidence>